<dbReference type="InterPro" id="IPR000447">
    <property type="entry name" value="G3P_DH_FAD-dep"/>
</dbReference>
<organism evidence="6 7">
    <name type="scientific">Klebsiella pneumoniae</name>
    <dbReference type="NCBI Taxonomy" id="573"/>
    <lineage>
        <taxon>Bacteria</taxon>
        <taxon>Pseudomonadati</taxon>
        <taxon>Pseudomonadota</taxon>
        <taxon>Gammaproteobacteria</taxon>
        <taxon>Enterobacterales</taxon>
        <taxon>Enterobacteriaceae</taxon>
        <taxon>Klebsiella/Raoultella group</taxon>
        <taxon>Klebsiella</taxon>
        <taxon>Klebsiella pneumoniae complex</taxon>
    </lineage>
</organism>
<dbReference type="Proteomes" id="UP000282433">
    <property type="component" value="Chromosome"/>
</dbReference>
<evidence type="ECO:0000313" key="6">
    <source>
        <dbReference type="EMBL" id="VEB04072.1"/>
    </source>
</evidence>
<keyword evidence="3" id="KW-0274">FAD</keyword>
<dbReference type="GO" id="GO:0004368">
    <property type="term" value="F:glycerol-3-phosphate dehydrogenase (quinone) activity"/>
    <property type="evidence" value="ECO:0007669"/>
    <property type="project" value="UniProtKB-EC"/>
</dbReference>
<sequence length="108" mass="12376">MENGLWVVEAEDIDSGEKFTWKARGLVNATGPWVKQFFDEGMHLRSPYGIRLIKGSHIVVPRVHTQKQAYILQNEDKRIVFVIPWMDEFSIIGTTDVEYKGRSESGGH</sequence>
<evidence type="ECO:0000256" key="2">
    <source>
        <dbReference type="ARBA" id="ARBA00022630"/>
    </source>
</evidence>
<dbReference type="EMBL" id="LR134162">
    <property type="protein sequence ID" value="VEB04072.1"/>
    <property type="molecule type" value="Genomic_DNA"/>
</dbReference>
<accession>A0A3S4GNP6</accession>
<dbReference type="PANTHER" id="PTHR11985">
    <property type="entry name" value="GLYCEROL-3-PHOSPHATE DEHYDROGENASE"/>
    <property type="match status" value="1"/>
</dbReference>
<protein>
    <submittedName>
        <fullName evidence="6">Aerobic glycerol-3-phosphate dehydrogenase</fullName>
        <ecNumber evidence="6">1.1.5.3</ecNumber>
    </submittedName>
</protein>
<dbReference type="GO" id="GO:0046168">
    <property type="term" value="P:glycerol-3-phosphate catabolic process"/>
    <property type="evidence" value="ECO:0007669"/>
    <property type="project" value="TreeGrafter"/>
</dbReference>
<evidence type="ECO:0000256" key="3">
    <source>
        <dbReference type="ARBA" id="ARBA00022827"/>
    </source>
</evidence>
<dbReference type="InterPro" id="IPR006076">
    <property type="entry name" value="FAD-dep_OxRdtase"/>
</dbReference>
<dbReference type="PANTHER" id="PTHR11985:SF15">
    <property type="entry name" value="GLYCEROL-3-PHOSPHATE DEHYDROGENASE, MITOCHONDRIAL"/>
    <property type="match status" value="1"/>
</dbReference>
<proteinExistence type="predicted"/>
<evidence type="ECO:0000313" key="7">
    <source>
        <dbReference type="Proteomes" id="UP000282433"/>
    </source>
</evidence>
<name>A0A3S4GNP6_KLEPN</name>
<feature type="domain" description="FAD dependent oxidoreductase" evidence="5">
    <location>
        <begin position="5"/>
        <end position="102"/>
    </location>
</feature>
<dbReference type="AlphaFoldDB" id="A0A3S4GNP6"/>
<keyword evidence="2" id="KW-0285">Flavoprotein</keyword>
<dbReference type="Gene3D" id="3.30.9.10">
    <property type="entry name" value="D-Amino Acid Oxidase, subunit A, domain 2"/>
    <property type="match status" value="1"/>
</dbReference>
<reference evidence="6 7" key="1">
    <citation type="submission" date="2018-12" db="EMBL/GenBank/DDBJ databases">
        <authorList>
            <consortium name="Pathogen Informatics"/>
        </authorList>
    </citation>
    <scope>NUCLEOTIDE SEQUENCE [LARGE SCALE GENOMIC DNA]</scope>
    <source>
        <strain evidence="6 7">NCTC13635</strain>
    </source>
</reference>
<evidence type="ECO:0000256" key="4">
    <source>
        <dbReference type="ARBA" id="ARBA00023002"/>
    </source>
</evidence>
<evidence type="ECO:0000259" key="5">
    <source>
        <dbReference type="Pfam" id="PF01266"/>
    </source>
</evidence>
<dbReference type="Pfam" id="PF01266">
    <property type="entry name" value="DAO"/>
    <property type="match status" value="1"/>
</dbReference>
<comment type="cofactor">
    <cofactor evidence="1">
        <name>FAD</name>
        <dbReference type="ChEBI" id="CHEBI:57692"/>
    </cofactor>
</comment>
<gene>
    <name evidence="6" type="primary">glpD_2</name>
    <name evidence="6" type="ORF">NCTC13635_04139</name>
</gene>
<keyword evidence="4 6" id="KW-0560">Oxidoreductase</keyword>
<dbReference type="EC" id="1.1.5.3" evidence="6"/>
<evidence type="ECO:0000256" key="1">
    <source>
        <dbReference type="ARBA" id="ARBA00001974"/>
    </source>
</evidence>